<feature type="transmembrane region" description="Helical" evidence="7">
    <location>
        <begin position="158"/>
        <end position="182"/>
    </location>
</feature>
<dbReference type="PANTHER" id="PTHR23513">
    <property type="entry name" value="INTEGRAL MEMBRANE EFFLUX PROTEIN-RELATED"/>
    <property type="match status" value="1"/>
</dbReference>
<keyword evidence="6 7" id="KW-0472">Membrane</keyword>
<organism evidence="8 9">
    <name type="scientific">Amycolatopsis silviterrae</name>
    <dbReference type="NCBI Taxonomy" id="1656914"/>
    <lineage>
        <taxon>Bacteria</taxon>
        <taxon>Bacillati</taxon>
        <taxon>Actinomycetota</taxon>
        <taxon>Actinomycetes</taxon>
        <taxon>Pseudonocardiales</taxon>
        <taxon>Pseudonocardiaceae</taxon>
        <taxon>Amycolatopsis</taxon>
    </lineage>
</organism>
<comment type="subcellular location">
    <subcellularLocation>
        <location evidence="1">Cell membrane</location>
        <topology evidence="1">Multi-pass membrane protein</topology>
    </subcellularLocation>
</comment>
<dbReference type="CDD" id="cd06173">
    <property type="entry name" value="MFS_MefA_like"/>
    <property type="match status" value="1"/>
</dbReference>
<keyword evidence="4 7" id="KW-0812">Transmembrane</keyword>
<gene>
    <name evidence="8" type="ORF">ACFSVL_45165</name>
</gene>
<feature type="transmembrane region" description="Helical" evidence="7">
    <location>
        <begin position="45"/>
        <end position="65"/>
    </location>
</feature>
<name>A0ABW5HMW1_9PSEU</name>
<keyword evidence="5 7" id="KW-1133">Transmembrane helix</keyword>
<evidence type="ECO:0000313" key="8">
    <source>
        <dbReference type="EMBL" id="MFD2474668.1"/>
    </source>
</evidence>
<dbReference type="Pfam" id="PF05977">
    <property type="entry name" value="MFS_3"/>
    <property type="match status" value="1"/>
</dbReference>
<keyword evidence="2" id="KW-0813">Transport</keyword>
<feature type="transmembrane region" description="Helical" evidence="7">
    <location>
        <begin position="345"/>
        <end position="363"/>
    </location>
</feature>
<comment type="caution">
    <text evidence="8">The sequence shown here is derived from an EMBL/GenBank/DDBJ whole genome shotgun (WGS) entry which is preliminary data.</text>
</comment>
<keyword evidence="9" id="KW-1185">Reference proteome</keyword>
<sequence>MGGGGSAWVRLQAVAVSGSTCEGLLLAALPLLAVSITTDPRAVSLVNVAGQAPWLLLSLFAGVVIDRVRRTTVLASAYAVQIAAALTLALLGSTGSLSLPALLAVAFVLTTAQVFGDGAAGSVVPEVVGPDRLNMANSRLLVIDRGLVQFVVPPATGLLIGISAGLPAWLAAAAAFVALLLARGIPSAKPVYTPAHPLKDATAGLRYLVGTPLLRSITITVGLGSFAAAAGNSMLVLYATKELHLGPIGYGLLLACLAVGWVVSSFFVDGFVRRFGYSASMRVAQACAVLSQLLIAIVPPWPVLVGAVLMFLTGTTLIWNVCSQSSRQRFTPPELLGRVLTSHRALAWGLTPLGALAGGFVAVHWSLRGVWVMAAAVQLLGTSLVWRRLSAAAFKDAEAAMAR</sequence>
<evidence type="ECO:0000313" key="9">
    <source>
        <dbReference type="Proteomes" id="UP001597483"/>
    </source>
</evidence>
<dbReference type="InterPro" id="IPR010290">
    <property type="entry name" value="TM_effector"/>
</dbReference>
<feature type="transmembrane region" description="Helical" evidence="7">
    <location>
        <begin position="250"/>
        <end position="272"/>
    </location>
</feature>
<proteinExistence type="predicted"/>
<feature type="transmembrane region" description="Helical" evidence="7">
    <location>
        <begin position="216"/>
        <end position="238"/>
    </location>
</feature>
<evidence type="ECO:0000256" key="4">
    <source>
        <dbReference type="ARBA" id="ARBA00022692"/>
    </source>
</evidence>
<evidence type="ECO:0000256" key="5">
    <source>
        <dbReference type="ARBA" id="ARBA00022989"/>
    </source>
</evidence>
<evidence type="ECO:0000256" key="2">
    <source>
        <dbReference type="ARBA" id="ARBA00022448"/>
    </source>
</evidence>
<evidence type="ECO:0000256" key="6">
    <source>
        <dbReference type="ARBA" id="ARBA00023136"/>
    </source>
</evidence>
<dbReference type="SUPFAM" id="SSF103473">
    <property type="entry name" value="MFS general substrate transporter"/>
    <property type="match status" value="1"/>
</dbReference>
<dbReference type="InterPro" id="IPR036259">
    <property type="entry name" value="MFS_trans_sf"/>
</dbReference>
<accession>A0ABW5HMW1</accession>
<evidence type="ECO:0000256" key="7">
    <source>
        <dbReference type="SAM" id="Phobius"/>
    </source>
</evidence>
<dbReference type="RefSeq" id="WP_378314115.1">
    <property type="nucleotide sequence ID" value="NZ_JBHUKS010000040.1"/>
</dbReference>
<reference evidence="9" key="1">
    <citation type="journal article" date="2019" name="Int. J. Syst. Evol. Microbiol.">
        <title>The Global Catalogue of Microorganisms (GCM) 10K type strain sequencing project: providing services to taxonomists for standard genome sequencing and annotation.</title>
        <authorList>
            <consortium name="The Broad Institute Genomics Platform"/>
            <consortium name="The Broad Institute Genome Sequencing Center for Infectious Disease"/>
            <person name="Wu L."/>
            <person name="Ma J."/>
        </authorList>
    </citation>
    <scope>NUCLEOTIDE SEQUENCE [LARGE SCALE GENOMIC DNA]</scope>
    <source>
        <strain evidence="9">CGMCC 4.7641</strain>
    </source>
</reference>
<keyword evidence="3" id="KW-1003">Cell membrane</keyword>
<evidence type="ECO:0000256" key="3">
    <source>
        <dbReference type="ARBA" id="ARBA00022475"/>
    </source>
</evidence>
<dbReference type="Gene3D" id="1.20.1250.20">
    <property type="entry name" value="MFS general substrate transporter like domains"/>
    <property type="match status" value="1"/>
</dbReference>
<feature type="transmembrane region" description="Helical" evidence="7">
    <location>
        <begin position="97"/>
        <end position="116"/>
    </location>
</feature>
<dbReference type="Proteomes" id="UP001597483">
    <property type="component" value="Unassembled WGS sequence"/>
</dbReference>
<dbReference type="EMBL" id="JBHUKS010000040">
    <property type="protein sequence ID" value="MFD2474668.1"/>
    <property type="molecule type" value="Genomic_DNA"/>
</dbReference>
<protein>
    <submittedName>
        <fullName evidence="8">MFS transporter</fullName>
    </submittedName>
</protein>
<dbReference type="PANTHER" id="PTHR23513:SF6">
    <property type="entry name" value="MAJOR FACILITATOR SUPERFAMILY ASSOCIATED DOMAIN-CONTAINING PROTEIN"/>
    <property type="match status" value="1"/>
</dbReference>
<evidence type="ECO:0000256" key="1">
    <source>
        <dbReference type="ARBA" id="ARBA00004651"/>
    </source>
</evidence>
<feature type="transmembrane region" description="Helical" evidence="7">
    <location>
        <begin position="12"/>
        <end position="33"/>
    </location>
</feature>